<evidence type="ECO:0000256" key="1">
    <source>
        <dbReference type="SAM" id="Phobius"/>
    </source>
</evidence>
<keyword evidence="1" id="KW-0812">Transmembrane</keyword>
<evidence type="ECO:0000313" key="2">
    <source>
        <dbReference type="EMBL" id="APG59896.1"/>
    </source>
</evidence>
<keyword evidence="1" id="KW-1133">Transmembrane helix</keyword>
<sequence>MNLRNLFHLISYLQYPLMFIAFAFLVLMYNDIFKHSPLTEVLQNLNNILVFLGLAITFSTLQDTTKTQNNFSKKIYENPKKARIFLIYIGFFACIMILLGLVGFFSTQNSALEEISLGVLIFGIGLVSLLKTALELFENHRLDKIEAVRLRKI</sequence>
<accession>A0A1L3J453</accession>
<evidence type="ECO:0000313" key="3">
    <source>
        <dbReference type="Proteomes" id="UP000182510"/>
    </source>
</evidence>
<dbReference type="STRING" id="1913577.LPB144_05475"/>
<feature type="transmembrane region" description="Helical" evidence="1">
    <location>
        <begin position="12"/>
        <end position="29"/>
    </location>
</feature>
<reference evidence="2 3" key="1">
    <citation type="submission" date="2016-11" db="EMBL/GenBank/DDBJ databases">
        <title>Gramella sp. LPB0144 isolated from marine environment.</title>
        <authorList>
            <person name="Kim E."/>
            <person name="Yi H."/>
        </authorList>
    </citation>
    <scope>NUCLEOTIDE SEQUENCE [LARGE SCALE GENOMIC DNA]</scope>
    <source>
        <strain evidence="2 3">LPB0144</strain>
    </source>
</reference>
<dbReference type="AlphaFoldDB" id="A0A1L3J453"/>
<dbReference type="KEGG" id="grl:LPB144_05475"/>
<dbReference type="EMBL" id="CP018153">
    <property type="protein sequence ID" value="APG59896.1"/>
    <property type="molecule type" value="Genomic_DNA"/>
</dbReference>
<feature type="transmembrane region" description="Helical" evidence="1">
    <location>
        <begin position="115"/>
        <end position="134"/>
    </location>
</feature>
<proteinExistence type="predicted"/>
<keyword evidence="1" id="KW-0472">Membrane</keyword>
<feature type="transmembrane region" description="Helical" evidence="1">
    <location>
        <begin position="41"/>
        <end position="61"/>
    </location>
</feature>
<dbReference type="Proteomes" id="UP000182510">
    <property type="component" value="Chromosome"/>
</dbReference>
<gene>
    <name evidence="2" type="ORF">LPB144_05475</name>
</gene>
<dbReference type="RefSeq" id="WP_072552546.1">
    <property type="nucleotide sequence ID" value="NZ_CP018153.1"/>
</dbReference>
<organism evidence="2 3">
    <name type="scientific">Christiangramia salexigens</name>
    <dbReference type="NCBI Taxonomy" id="1913577"/>
    <lineage>
        <taxon>Bacteria</taxon>
        <taxon>Pseudomonadati</taxon>
        <taxon>Bacteroidota</taxon>
        <taxon>Flavobacteriia</taxon>
        <taxon>Flavobacteriales</taxon>
        <taxon>Flavobacteriaceae</taxon>
        <taxon>Christiangramia</taxon>
    </lineage>
</organism>
<protein>
    <submittedName>
        <fullName evidence="2">Uncharacterized protein</fullName>
    </submittedName>
</protein>
<dbReference type="OrthoDB" id="982062at2"/>
<keyword evidence="3" id="KW-1185">Reference proteome</keyword>
<name>A0A1L3J453_9FLAO</name>
<feature type="transmembrane region" description="Helical" evidence="1">
    <location>
        <begin position="82"/>
        <end position="103"/>
    </location>
</feature>